<dbReference type="GO" id="GO:0044550">
    <property type="term" value="P:secondary metabolite biosynthetic process"/>
    <property type="evidence" value="ECO:0007669"/>
    <property type="project" value="TreeGrafter"/>
</dbReference>
<dbReference type="GO" id="GO:0043041">
    <property type="term" value="P:amino acid activation for nonribosomal peptide biosynthetic process"/>
    <property type="evidence" value="ECO:0007669"/>
    <property type="project" value="TreeGrafter"/>
</dbReference>
<dbReference type="GO" id="GO:0003824">
    <property type="term" value="F:catalytic activity"/>
    <property type="evidence" value="ECO:0007669"/>
    <property type="project" value="InterPro"/>
</dbReference>
<dbReference type="Proteomes" id="UP000663873">
    <property type="component" value="Unassembled WGS sequence"/>
</dbReference>
<dbReference type="SUPFAM" id="SSF47336">
    <property type="entry name" value="ACP-like"/>
    <property type="match status" value="1"/>
</dbReference>
<keyword evidence="1" id="KW-0596">Phosphopantetheine</keyword>
<proteinExistence type="predicted"/>
<comment type="caution">
    <text evidence="6">The sequence shown here is derived from an EMBL/GenBank/DDBJ whole genome shotgun (WGS) entry which is preliminary data.</text>
</comment>
<dbReference type="InterPro" id="IPR045851">
    <property type="entry name" value="AMP-bd_C_sf"/>
</dbReference>
<dbReference type="Pfam" id="PF00550">
    <property type="entry name" value="PP-binding"/>
    <property type="match status" value="1"/>
</dbReference>
<evidence type="ECO:0000313" key="8">
    <source>
        <dbReference type="Proteomes" id="UP000663873"/>
    </source>
</evidence>
<dbReference type="InterPro" id="IPR000873">
    <property type="entry name" value="AMP-dep_synth/lig_dom"/>
</dbReference>
<dbReference type="Proteomes" id="UP000663851">
    <property type="component" value="Unassembled WGS sequence"/>
</dbReference>
<feature type="domain" description="Carrier" evidence="4">
    <location>
        <begin position="329"/>
        <end position="411"/>
    </location>
</feature>
<dbReference type="Pfam" id="PF00668">
    <property type="entry name" value="Condensation"/>
    <property type="match status" value="2"/>
</dbReference>
<evidence type="ECO:0000256" key="2">
    <source>
        <dbReference type="ARBA" id="ARBA00022553"/>
    </source>
</evidence>
<feature type="region of interest" description="Disordered" evidence="3">
    <location>
        <begin position="1"/>
        <end position="23"/>
    </location>
</feature>
<dbReference type="AlphaFoldDB" id="A0A820UWU6"/>
<protein>
    <recommendedName>
        <fullName evidence="4">Carrier domain-containing protein</fullName>
    </recommendedName>
</protein>
<evidence type="ECO:0000313" key="6">
    <source>
        <dbReference type="EMBL" id="CAF4491829.1"/>
    </source>
</evidence>
<evidence type="ECO:0000256" key="1">
    <source>
        <dbReference type="ARBA" id="ARBA00022450"/>
    </source>
</evidence>
<dbReference type="InterPro" id="IPR042099">
    <property type="entry name" value="ANL_N_sf"/>
</dbReference>
<dbReference type="EMBL" id="CAJOBO010003411">
    <property type="protein sequence ID" value="CAF4491829.1"/>
    <property type="molecule type" value="Genomic_DNA"/>
</dbReference>
<dbReference type="PROSITE" id="PS50075">
    <property type="entry name" value="CARRIER"/>
    <property type="match status" value="1"/>
</dbReference>
<dbReference type="Gene3D" id="3.30.300.30">
    <property type="match status" value="1"/>
</dbReference>
<dbReference type="SUPFAM" id="SSF56801">
    <property type="entry name" value="Acetyl-CoA synthetase-like"/>
    <property type="match status" value="2"/>
</dbReference>
<dbReference type="Pfam" id="PF00501">
    <property type="entry name" value="AMP-binding"/>
    <property type="match status" value="2"/>
</dbReference>
<dbReference type="PANTHER" id="PTHR45527:SF1">
    <property type="entry name" value="FATTY ACID SYNTHASE"/>
    <property type="match status" value="1"/>
</dbReference>
<dbReference type="Gene3D" id="3.30.559.30">
    <property type="entry name" value="Nonribosomal peptide synthetase, condensation domain"/>
    <property type="match status" value="1"/>
</dbReference>
<keyword evidence="8" id="KW-1185">Reference proteome</keyword>
<dbReference type="GO" id="GO:0031177">
    <property type="term" value="F:phosphopantetheine binding"/>
    <property type="evidence" value="ECO:0007669"/>
    <property type="project" value="TreeGrafter"/>
</dbReference>
<name>A0A820UWU6_9BILA</name>
<evidence type="ECO:0000259" key="4">
    <source>
        <dbReference type="PROSITE" id="PS50075"/>
    </source>
</evidence>
<dbReference type="InterPro" id="IPR025110">
    <property type="entry name" value="AMP-bd_C"/>
</dbReference>
<dbReference type="Gene3D" id="3.40.50.12780">
    <property type="entry name" value="N-terminal domain of ligase-like"/>
    <property type="match status" value="1"/>
</dbReference>
<evidence type="ECO:0000256" key="3">
    <source>
        <dbReference type="SAM" id="MobiDB-lite"/>
    </source>
</evidence>
<dbReference type="InterPro" id="IPR001242">
    <property type="entry name" value="Condensation_dom"/>
</dbReference>
<sequence>MKIGGHLRQLPHSTDDEGRSDSSAYNDLLKTVSDTEESGNLPVHLNNYLNLESSGEELSKSVAQQAFSILPHTCRLFHVYGPAESTLATTYHRIEHVEVENTMNIGHPLSIGTPCPNRFCLILDDYFQSVQSNQIGELYIGGSGLFRGYYNRPELTQQVLIELYSIITGDIRTYYRTGDLVKLNNQSEIDFIGRTDFQVKLRGQRIETSEIEAVILRAFEHNTAPKNIQKCLVTKVTDEQTQQDYLAAYLQTDTAGLEPRTQQHLEKQMKAACQKQLPSYMIPSFFIFLNQLPLNSNGKVDRKKLINIFRSQYEDAKRVLRDQHSSLIEPQSDLEKKVYHIWESVLQLDCDRKVSMQANFYELGGNSLLMIKLNNMYREEFSRIDGNKLGLQQLLKNSTIADHVLLIEGGIAQTETANGHYTNVDQLLWKPLYLTEGRVSFAQERIWFDAKIRFDEQLYETAIYNEPVVVRVQKSNVSINRLKRAINEIIRKHAVLRTAIIYDPNDECLKQYVKPMPPSLIAATDFFSFDITHISPNEEEFHRILAEEQRSISSLNVAEGILLRCHIICLRQNASVMKNQPKIDFDLNSDILNVDDIILFIFHHIAFDATSGEIFLNDLHLAYESNEHPLPPLPLQYIDFAYYERDLDMSAAKDYWIKQLSNFKNLSPINLPYDYKHELQRTRSGKSSSVHFNVEKTLANQMLSYAEERKVTLFQLCLAMYYSYLCKLTGASHICVGGVTANRYNPVLQSLIGMFVNTIPYCLQFEPSSTSFDKILSEVQKICLDALPHTHFPYQEISHLHGQQQMKESQSATLNELIQLFLQVEHIDIDRQQTNGWWTDPLMKIEDVKEKGGVAAVVTKFDLTLRVEYDSKRDAISIIFLYSRDLFLESTIQIMSERFHILLHQLFSATFDKAKQPICELPILLQIEENMLRELNDTNADFNERSIKPINEEFFDRANECSQKLAIILDEQSLTYGETLYFVEQVSSCLVREYYVKAQDIICQCLDRSIEMVIGILATLTCGCVYCPLNPQDPVNRISLLMKEVKPKVLLTHERMNDLFFNWDKQPVSILNIAIKLSEKNMKYFPSHIESMPVVNFDMPNIAYIIFTSGSTGIPKPLENIFFDELEHGQNYDQCSHNHLKPRS</sequence>
<dbReference type="EMBL" id="CAJOBP010003663">
    <property type="protein sequence ID" value="CAF4414108.1"/>
    <property type="molecule type" value="Genomic_DNA"/>
</dbReference>
<dbReference type="GO" id="GO:0005737">
    <property type="term" value="C:cytoplasm"/>
    <property type="evidence" value="ECO:0007669"/>
    <property type="project" value="TreeGrafter"/>
</dbReference>
<organism evidence="6 7">
    <name type="scientific">Rotaria socialis</name>
    <dbReference type="NCBI Taxonomy" id="392032"/>
    <lineage>
        <taxon>Eukaryota</taxon>
        <taxon>Metazoa</taxon>
        <taxon>Spiralia</taxon>
        <taxon>Gnathifera</taxon>
        <taxon>Rotifera</taxon>
        <taxon>Eurotatoria</taxon>
        <taxon>Bdelloidea</taxon>
        <taxon>Philodinida</taxon>
        <taxon>Philodinidae</taxon>
        <taxon>Rotaria</taxon>
    </lineage>
</organism>
<dbReference type="SUPFAM" id="SSF52777">
    <property type="entry name" value="CoA-dependent acyltransferases"/>
    <property type="match status" value="2"/>
</dbReference>
<gene>
    <name evidence="6" type="ORF">HFQ381_LOCUS27089</name>
    <name evidence="5" type="ORF">UJA718_LOCUS20049</name>
</gene>
<evidence type="ECO:0000313" key="5">
    <source>
        <dbReference type="EMBL" id="CAF4414108.1"/>
    </source>
</evidence>
<dbReference type="Gene3D" id="3.30.559.10">
    <property type="entry name" value="Chloramphenicol acetyltransferase-like domain"/>
    <property type="match status" value="1"/>
</dbReference>
<dbReference type="InterPro" id="IPR009081">
    <property type="entry name" value="PP-bd_ACP"/>
</dbReference>
<dbReference type="PROSITE" id="PS00455">
    <property type="entry name" value="AMP_BINDING"/>
    <property type="match status" value="1"/>
</dbReference>
<dbReference type="InterPro" id="IPR023213">
    <property type="entry name" value="CAT-like_dom_sf"/>
</dbReference>
<dbReference type="InterPro" id="IPR020845">
    <property type="entry name" value="AMP-binding_CS"/>
</dbReference>
<keyword evidence="2" id="KW-0597">Phosphoprotein</keyword>
<dbReference type="Gene3D" id="3.40.50.980">
    <property type="match status" value="2"/>
</dbReference>
<accession>A0A820UWU6</accession>
<dbReference type="Pfam" id="PF13193">
    <property type="entry name" value="AMP-binding_C"/>
    <property type="match status" value="1"/>
</dbReference>
<dbReference type="Gene3D" id="1.10.1200.10">
    <property type="entry name" value="ACP-like"/>
    <property type="match status" value="1"/>
</dbReference>
<dbReference type="InterPro" id="IPR036736">
    <property type="entry name" value="ACP-like_sf"/>
</dbReference>
<dbReference type="PANTHER" id="PTHR45527">
    <property type="entry name" value="NONRIBOSOMAL PEPTIDE SYNTHETASE"/>
    <property type="match status" value="1"/>
</dbReference>
<reference evidence="6" key="1">
    <citation type="submission" date="2021-02" db="EMBL/GenBank/DDBJ databases">
        <authorList>
            <person name="Nowell W R."/>
        </authorList>
    </citation>
    <scope>NUCLEOTIDE SEQUENCE</scope>
</reference>
<evidence type="ECO:0000313" key="7">
    <source>
        <dbReference type="Proteomes" id="UP000663851"/>
    </source>
</evidence>